<dbReference type="RefSeq" id="WP_283832990.1">
    <property type="nucleotide sequence ID" value="NZ_JASJEU010000024.1"/>
</dbReference>
<comment type="caution">
    <text evidence="8">The sequence shown here is derived from an EMBL/GenBank/DDBJ whole genome shotgun (WGS) entry which is preliminary data.</text>
</comment>
<evidence type="ECO:0000256" key="5">
    <source>
        <dbReference type="ARBA" id="ARBA00022801"/>
    </source>
</evidence>
<reference evidence="8 9" key="1">
    <citation type="submission" date="2023-05" db="EMBL/GenBank/DDBJ databases">
        <title>Gordonibacter KGMB12511T sp. nov., isolated from faeces of healthy Korean.</title>
        <authorList>
            <person name="Kim H.S."/>
            <person name="Kim J.-S."/>
            <person name="Suh M.K."/>
            <person name="Eom M.K."/>
            <person name="Do H.E."/>
            <person name="Lee J.-S."/>
        </authorList>
    </citation>
    <scope>NUCLEOTIDE SEQUENCE [LARGE SCALE GENOMIC DNA]</scope>
    <source>
        <strain evidence="8 9">KGMB12511</strain>
    </source>
</reference>
<accession>A0ABT7DQ12</accession>
<dbReference type="Pfam" id="PF07927">
    <property type="entry name" value="HicA_toxin"/>
    <property type="match status" value="1"/>
</dbReference>
<keyword evidence="7" id="KW-0346">Stress response</keyword>
<organism evidence="8 9">
    <name type="scientific">Gordonibacter faecis</name>
    <dbReference type="NCBI Taxonomy" id="3047475"/>
    <lineage>
        <taxon>Bacteria</taxon>
        <taxon>Bacillati</taxon>
        <taxon>Actinomycetota</taxon>
        <taxon>Coriobacteriia</taxon>
        <taxon>Eggerthellales</taxon>
        <taxon>Eggerthellaceae</taxon>
        <taxon>Gordonibacter</taxon>
    </lineage>
</organism>
<dbReference type="SUPFAM" id="SSF54786">
    <property type="entry name" value="YcfA/nrd intein domain"/>
    <property type="match status" value="1"/>
</dbReference>
<protein>
    <submittedName>
        <fullName evidence="8">Type II toxin-antitoxin system HicA family toxin</fullName>
    </submittedName>
</protein>
<evidence type="ECO:0000256" key="2">
    <source>
        <dbReference type="ARBA" id="ARBA00022649"/>
    </source>
</evidence>
<evidence type="ECO:0000256" key="6">
    <source>
        <dbReference type="ARBA" id="ARBA00022884"/>
    </source>
</evidence>
<dbReference type="InterPro" id="IPR012933">
    <property type="entry name" value="HicA_mRNA_interferase"/>
</dbReference>
<evidence type="ECO:0000256" key="4">
    <source>
        <dbReference type="ARBA" id="ARBA00022759"/>
    </source>
</evidence>
<evidence type="ECO:0000313" key="9">
    <source>
        <dbReference type="Proteomes" id="UP001232750"/>
    </source>
</evidence>
<gene>
    <name evidence="8" type="ORF">QNJ86_12590</name>
</gene>
<dbReference type="Gene3D" id="3.30.920.30">
    <property type="entry name" value="Hypothetical protein"/>
    <property type="match status" value="1"/>
</dbReference>
<keyword evidence="9" id="KW-1185">Reference proteome</keyword>
<sequence>MPSETERKVRNVLKRFRKEGWTERPGKGSHVIFEKDGKTVSVPTSKDPIKLGTYLEIAKQAGWR</sequence>
<comment type="similarity">
    <text evidence="1">Belongs to the HicA mRNA interferase family.</text>
</comment>
<evidence type="ECO:0000256" key="3">
    <source>
        <dbReference type="ARBA" id="ARBA00022722"/>
    </source>
</evidence>
<evidence type="ECO:0000256" key="1">
    <source>
        <dbReference type="ARBA" id="ARBA00006620"/>
    </source>
</evidence>
<name>A0ABT7DQ12_9ACTN</name>
<dbReference type="InterPro" id="IPR038570">
    <property type="entry name" value="HicA_sf"/>
</dbReference>
<proteinExistence type="inferred from homology"/>
<keyword evidence="6" id="KW-0694">RNA-binding</keyword>
<dbReference type="Proteomes" id="UP001232750">
    <property type="component" value="Unassembled WGS sequence"/>
</dbReference>
<keyword evidence="5" id="KW-0378">Hydrolase</keyword>
<keyword evidence="2" id="KW-1277">Toxin-antitoxin system</keyword>
<dbReference type="EMBL" id="JASJEU010000024">
    <property type="protein sequence ID" value="MDJ1651642.1"/>
    <property type="molecule type" value="Genomic_DNA"/>
</dbReference>
<keyword evidence="3" id="KW-0540">Nuclease</keyword>
<keyword evidence="4" id="KW-0255">Endonuclease</keyword>
<evidence type="ECO:0000256" key="7">
    <source>
        <dbReference type="ARBA" id="ARBA00023016"/>
    </source>
</evidence>
<evidence type="ECO:0000313" key="8">
    <source>
        <dbReference type="EMBL" id="MDJ1651642.1"/>
    </source>
</evidence>